<accession>A0A3N4JQ17</accession>
<dbReference type="EMBL" id="ML120380">
    <property type="protein sequence ID" value="RPB00406.1"/>
    <property type="molecule type" value="Genomic_DNA"/>
</dbReference>
<name>A0A3N4JQ17_9PEZI</name>
<organism evidence="1 2">
    <name type="scientific">Choiromyces venosus 120613-1</name>
    <dbReference type="NCBI Taxonomy" id="1336337"/>
    <lineage>
        <taxon>Eukaryota</taxon>
        <taxon>Fungi</taxon>
        <taxon>Dikarya</taxon>
        <taxon>Ascomycota</taxon>
        <taxon>Pezizomycotina</taxon>
        <taxon>Pezizomycetes</taxon>
        <taxon>Pezizales</taxon>
        <taxon>Tuberaceae</taxon>
        <taxon>Choiromyces</taxon>
    </lineage>
</organism>
<dbReference type="Proteomes" id="UP000276215">
    <property type="component" value="Unassembled WGS sequence"/>
</dbReference>
<keyword evidence="2" id="KW-1185">Reference proteome</keyword>
<sequence length="133" mass="14777">MSSPNYHQVLLVRTYHHLVTALFRHLTSLHRNPITISRAVRQNTWNTLFHLICCAEDLYQIWRVEELHSLTALSAVLAKINAGPVRLGGDADGAEDVGFWGTVGHRAWAEELAKLITVGEGWVVKLVSAGVRG</sequence>
<dbReference type="AlphaFoldDB" id="A0A3N4JQ17"/>
<proteinExistence type="predicted"/>
<protein>
    <submittedName>
        <fullName evidence="1">Uncharacterized protein</fullName>
    </submittedName>
</protein>
<evidence type="ECO:0000313" key="2">
    <source>
        <dbReference type="Proteomes" id="UP000276215"/>
    </source>
</evidence>
<gene>
    <name evidence="1" type="ORF">L873DRAFT_1805249</name>
</gene>
<evidence type="ECO:0000313" key="1">
    <source>
        <dbReference type="EMBL" id="RPB00406.1"/>
    </source>
</evidence>
<reference evidence="1 2" key="1">
    <citation type="journal article" date="2018" name="Nat. Ecol. Evol.">
        <title>Pezizomycetes genomes reveal the molecular basis of ectomycorrhizal truffle lifestyle.</title>
        <authorList>
            <person name="Murat C."/>
            <person name="Payen T."/>
            <person name="Noel B."/>
            <person name="Kuo A."/>
            <person name="Morin E."/>
            <person name="Chen J."/>
            <person name="Kohler A."/>
            <person name="Krizsan K."/>
            <person name="Balestrini R."/>
            <person name="Da Silva C."/>
            <person name="Montanini B."/>
            <person name="Hainaut M."/>
            <person name="Levati E."/>
            <person name="Barry K.W."/>
            <person name="Belfiori B."/>
            <person name="Cichocki N."/>
            <person name="Clum A."/>
            <person name="Dockter R.B."/>
            <person name="Fauchery L."/>
            <person name="Guy J."/>
            <person name="Iotti M."/>
            <person name="Le Tacon F."/>
            <person name="Lindquist E.A."/>
            <person name="Lipzen A."/>
            <person name="Malagnac F."/>
            <person name="Mello A."/>
            <person name="Molinier V."/>
            <person name="Miyauchi S."/>
            <person name="Poulain J."/>
            <person name="Riccioni C."/>
            <person name="Rubini A."/>
            <person name="Sitrit Y."/>
            <person name="Splivallo R."/>
            <person name="Traeger S."/>
            <person name="Wang M."/>
            <person name="Zifcakova L."/>
            <person name="Wipf D."/>
            <person name="Zambonelli A."/>
            <person name="Paolocci F."/>
            <person name="Nowrousian M."/>
            <person name="Ottonello S."/>
            <person name="Baldrian P."/>
            <person name="Spatafora J.W."/>
            <person name="Henrissat B."/>
            <person name="Nagy L.G."/>
            <person name="Aury J.M."/>
            <person name="Wincker P."/>
            <person name="Grigoriev I.V."/>
            <person name="Bonfante P."/>
            <person name="Martin F.M."/>
        </authorList>
    </citation>
    <scope>NUCLEOTIDE SEQUENCE [LARGE SCALE GENOMIC DNA]</scope>
    <source>
        <strain evidence="1 2">120613-1</strain>
    </source>
</reference>